<feature type="binding site" evidence="14">
    <location>
        <position position="403"/>
    </location>
    <ligand>
        <name>4-CDP-2-C-methyl-D-erythritol 2-phosphate</name>
        <dbReference type="ChEBI" id="CHEBI:57919"/>
    </ligand>
</feature>
<comment type="similarity">
    <text evidence="6">Belongs to the IspF family.</text>
</comment>
<dbReference type="Gene3D" id="3.90.550.10">
    <property type="entry name" value="Spore Coat Polysaccharide Biosynthesis Protein SpsA, Chain A"/>
    <property type="match status" value="1"/>
</dbReference>
<dbReference type="HAMAP" id="MF_00107">
    <property type="entry name" value="IspF"/>
    <property type="match status" value="1"/>
</dbReference>
<dbReference type="Gene3D" id="3.30.1330.50">
    <property type="entry name" value="2-C-methyl-D-erythritol 2,4-cyclodiphosphate synthase"/>
    <property type="match status" value="1"/>
</dbReference>
<feature type="binding site" evidence="14">
    <location>
        <begin position="320"/>
        <end position="322"/>
    </location>
    <ligand>
        <name>4-CDP-2-C-methyl-D-erythritol 2-phosphate</name>
        <dbReference type="ChEBI" id="CHEBI:57919"/>
    </ligand>
</feature>
<dbReference type="InterPro" id="IPR029044">
    <property type="entry name" value="Nucleotide-diphossugar_trans"/>
</dbReference>
<dbReference type="GO" id="GO:0019288">
    <property type="term" value="P:isopentenyl diphosphate biosynthetic process, methylerythritol 4-phosphate pathway"/>
    <property type="evidence" value="ECO:0007669"/>
    <property type="project" value="UniProtKB-UniRule"/>
</dbReference>
<dbReference type="PROSITE" id="PS01295">
    <property type="entry name" value="ISPD"/>
    <property type="match status" value="1"/>
</dbReference>
<proteinExistence type="inferred from homology"/>
<dbReference type="SUPFAM" id="SSF69765">
    <property type="entry name" value="IpsF-like"/>
    <property type="match status" value="1"/>
</dbReference>
<dbReference type="InterPro" id="IPR026596">
    <property type="entry name" value="IspD/F"/>
</dbReference>
<dbReference type="InterPro" id="IPR001228">
    <property type="entry name" value="IspD"/>
</dbReference>
<dbReference type="InterPro" id="IPR034683">
    <property type="entry name" value="IspD/TarI"/>
</dbReference>
<evidence type="ECO:0000256" key="3">
    <source>
        <dbReference type="ARBA" id="ARBA00001968"/>
    </source>
</evidence>
<comment type="pathway">
    <text evidence="5 14">Isoprenoid biosynthesis; isopentenyl diphosphate biosynthesis via DXP pathway; isopentenyl diphosphate from 1-deoxy-D-xylulose 5-phosphate: step 2/6.</text>
</comment>
<dbReference type="InterPro" id="IPR020555">
    <property type="entry name" value="MECDP_synthase_CS"/>
</dbReference>
<dbReference type="HAMAP" id="MF_00108">
    <property type="entry name" value="IspD"/>
    <property type="match status" value="1"/>
</dbReference>
<feature type="site" description="Transition state stabilizer" evidence="14">
    <location>
        <position position="41"/>
    </location>
</feature>
<keyword evidence="18" id="KW-1185">Reference proteome</keyword>
<comment type="function">
    <text evidence="14">Bifunctional enzyme that catalyzes the formation of 4-diphosphocytidyl-2-C-methyl-D-erythritol from CTP and 2-C-methyl-D-erythritol 4-phosphate (MEP) (IspD), and catalyzes the conversion of 4-diphosphocytidyl-2-C-methyl-D-erythritol 2-phosphate (CDP-ME2P) to 2-C-methyl-D-erythritol 2,4-cyclodiphosphate (ME-CPP) with a corresponding release of cytidine 5-monophosphate (CMP) (IspF).</text>
</comment>
<dbReference type="AlphaFoldDB" id="A0A1M7ZLI9"/>
<feature type="binding site" evidence="14">
    <location>
        <position position="306"/>
    </location>
    <ligand>
        <name>a divalent metal cation</name>
        <dbReference type="ChEBI" id="CHEBI:60240"/>
    </ligand>
</feature>
<dbReference type="EMBL" id="FRXO01000004">
    <property type="protein sequence ID" value="SHO65692.1"/>
    <property type="molecule type" value="Genomic_DNA"/>
</dbReference>
<feature type="domain" description="2-C-methyl-D-erythritol 2,4-cyclodiphosphate synthase" evidence="16">
    <location>
        <begin position="265"/>
        <end position="418"/>
    </location>
</feature>
<comment type="catalytic activity">
    <reaction evidence="2 14">
        <text>2-C-methyl-D-erythritol 4-phosphate + CTP + H(+) = 4-CDP-2-C-methyl-D-erythritol + diphosphate</text>
        <dbReference type="Rhea" id="RHEA:13429"/>
        <dbReference type="ChEBI" id="CHEBI:15378"/>
        <dbReference type="ChEBI" id="CHEBI:33019"/>
        <dbReference type="ChEBI" id="CHEBI:37563"/>
        <dbReference type="ChEBI" id="CHEBI:57823"/>
        <dbReference type="ChEBI" id="CHEBI:58262"/>
        <dbReference type="EC" id="2.7.7.60"/>
    </reaction>
</comment>
<feature type="site" description="Positions MEP for the nucleophilic attack" evidence="14">
    <location>
        <position position="183"/>
    </location>
</feature>
<feature type="region of interest" description="2-C-methyl-D-erythritol 4-phosphate cytidylyltransferase" evidence="14">
    <location>
        <begin position="1"/>
        <end position="265"/>
    </location>
</feature>
<feature type="site" description="Transition state stabilizer" evidence="14">
    <location>
        <position position="397"/>
    </location>
</feature>
<feature type="binding site" evidence="14">
    <location>
        <begin position="272"/>
        <end position="274"/>
    </location>
    <ligand>
        <name>4-CDP-2-C-methyl-D-erythritol 2-phosphate</name>
        <dbReference type="ChEBI" id="CHEBI:57919"/>
    </ligand>
</feature>
<comment type="catalytic activity">
    <reaction evidence="1 14">
        <text>4-CDP-2-C-methyl-D-erythritol 2-phosphate = 2-C-methyl-D-erythritol 2,4-cyclic diphosphate + CMP</text>
        <dbReference type="Rhea" id="RHEA:23864"/>
        <dbReference type="ChEBI" id="CHEBI:57919"/>
        <dbReference type="ChEBI" id="CHEBI:58483"/>
        <dbReference type="ChEBI" id="CHEBI:60377"/>
        <dbReference type="EC" id="4.6.1.12"/>
    </reaction>
</comment>
<dbReference type="CDD" id="cd00554">
    <property type="entry name" value="MECDP_synthase"/>
    <property type="match status" value="1"/>
</dbReference>
<evidence type="ECO:0000256" key="8">
    <source>
        <dbReference type="ARBA" id="ARBA00022679"/>
    </source>
</evidence>
<feature type="binding site" evidence="14">
    <location>
        <begin position="396"/>
        <end position="399"/>
    </location>
    <ligand>
        <name>4-CDP-2-C-methyl-D-erythritol 2-phosphate</name>
        <dbReference type="ChEBI" id="CHEBI:57919"/>
    </ligand>
</feature>
<dbReference type="EC" id="2.7.7.60" evidence="14"/>
<dbReference type="GO" id="GO:0046872">
    <property type="term" value="F:metal ion binding"/>
    <property type="evidence" value="ECO:0007669"/>
    <property type="project" value="UniProtKB-KW"/>
</dbReference>
<dbReference type="PANTHER" id="PTHR43181:SF1">
    <property type="entry name" value="2-C-METHYL-D-ERYTHRITOL 2,4-CYCLODIPHOSPHATE SYNTHASE, CHLOROPLASTIC"/>
    <property type="match status" value="1"/>
</dbReference>
<keyword evidence="12 14" id="KW-0456">Lyase</keyword>
<feature type="site" description="Transition state stabilizer" evidence="14">
    <location>
        <position position="51"/>
    </location>
</feature>
<dbReference type="InterPro" id="IPR018294">
    <property type="entry name" value="ISPD_synthase_CS"/>
</dbReference>
<dbReference type="Pfam" id="PF02542">
    <property type="entry name" value="YgbB"/>
    <property type="match status" value="1"/>
</dbReference>
<reference evidence="17 18" key="1">
    <citation type="submission" date="2016-12" db="EMBL/GenBank/DDBJ databases">
        <authorList>
            <person name="Song W.-J."/>
            <person name="Kurnit D.M."/>
        </authorList>
    </citation>
    <scope>NUCLEOTIDE SEQUENCE [LARGE SCALE GENOMIC DNA]</scope>
    <source>
        <strain evidence="17 18">DSM 19599</strain>
    </source>
</reference>
<feature type="binding site" evidence="14">
    <location>
        <position position="274"/>
    </location>
    <ligand>
        <name>a divalent metal cation</name>
        <dbReference type="ChEBI" id="CHEBI:60240"/>
    </ligand>
</feature>
<comment type="pathway">
    <text evidence="4 14">Isoprenoid biosynthesis; isopentenyl diphosphate biosynthesis via DXP pathway; isopentenyl diphosphate from 1-deoxy-D-xylulose 5-phosphate: step 4/6.</text>
</comment>
<feature type="region of interest" description="Disordered" evidence="15">
    <location>
        <begin position="1"/>
        <end position="23"/>
    </location>
</feature>
<evidence type="ECO:0000256" key="11">
    <source>
        <dbReference type="ARBA" id="ARBA00023229"/>
    </source>
</evidence>
<dbReference type="GO" id="GO:0050518">
    <property type="term" value="F:2-C-methyl-D-erythritol 4-phosphate cytidylyltransferase activity"/>
    <property type="evidence" value="ECO:0007669"/>
    <property type="project" value="UniProtKB-UniRule"/>
</dbReference>
<evidence type="ECO:0000256" key="7">
    <source>
        <dbReference type="ARBA" id="ARBA00009789"/>
    </source>
</evidence>
<keyword evidence="13 14" id="KW-0511">Multifunctional enzyme</keyword>
<dbReference type="SUPFAM" id="SSF53448">
    <property type="entry name" value="Nucleotide-diphospho-sugar transferases"/>
    <property type="match status" value="1"/>
</dbReference>
<dbReference type="PANTHER" id="PTHR43181">
    <property type="entry name" value="2-C-METHYL-D-ERYTHRITOL 2,4-CYCLODIPHOSPHATE SYNTHASE, CHLOROPLASTIC"/>
    <property type="match status" value="1"/>
</dbReference>
<evidence type="ECO:0000256" key="14">
    <source>
        <dbReference type="HAMAP-Rule" id="MF_01520"/>
    </source>
</evidence>
<dbReference type="InterPro" id="IPR003526">
    <property type="entry name" value="MECDP_synthase"/>
</dbReference>
<dbReference type="HAMAP" id="MF_01520">
    <property type="entry name" value="IspDF"/>
    <property type="match status" value="1"/>
</dbReference>
<accession>A0A1M7ZLI9</accession>
<dbReference type="EC" id="4.6.1.12" evidence="14"/>
<dbReference type="NCBIfam" id="TIGR00151">
    <property type="entry name" value="ispF"/>
    <property type="match status" value="1"/>
</dbReference>
<gene>
    <name evidence="14" type="primary">ispDF</name>
    <name evidence="17" type="ORF">SAMN02745172_02338</name>
</gene>
<feature type="region of interest" description="2-C-methyl-D-erythritol 2,4-cyclodiphosphate synthase" evidence="14">
    <location>
        <begin position="266"/>
        <end position="424"/>
    </location>
</feature>
<evidence type="ECO:0000256" key="5">
    <source>
        <dbReference type="ARBA" id="ARBA00004787"/>
    </source>
</evidence>
<feature type="binding site" evidence="14">
    <location>
        <position position="272"/>
    </location>
    <ligand>
        <name>a divalent metal cation</name>
        <dbReference type="ChEBI" id="CHEBI:60240"/>
    </ligand>
</feature>
<evidence type="ECO:0000259" key="16">
    <source>
        <dbReference type="Pfam" id="PF02542"/>
    </source>
</evidence>
<evidence type="ECO:0000256" key="1">
    <source>
        <dbReference type="ARBA" id="ARBA00000200"/>
    </source>
</evidence>
<dbReference type="GO" id="GO:0016114">
    <property type="term" value="P:terpenoid biosynthetic process"/>
    <property type="evidence" value="ECO:0007669"/>
    <property type="project" value="InterPro"/>
</dbReference>
<dbReference type="FunFam" id="3.90.550.10:FF:000003">
    <property type="entry name" value="2-C-methyl-D-erythritol 4-phosphate cytidylyltransferase"/>
    <property type="match status" value="1"/>
</dbReference>
<organism evidence="17 18">
    <name type="scientific">Pseudoxanthobacter soli DSM 19599</name>
    <dbReference type="NCBI Taxonomy" id="1123029"/>
    <lineage>
        <taxon>Bacteria</taxon>
        <taxon>Pseudomonadati</taxon>
        <taxon>Pseudomonadota</taxon>
        <taxon>Alphaproteobacteria</taxon>
        <taxon>Hyphomicrobiales</taxon>
        <taxon>Segnochrobactraceae</taxon>
        <taxon>Pseudoxanthobacter</taxon>
    </lineage>
</organism>
<dbReference type="UniPathway" id="UPA00056">
    <property type="reaction ID" value="UER00093"/>
</dbReference>
<comment type="similarity">
    <text evidence="14">In the N-terminal section; belongs to the IspD/TarI cytidylyltransferase family. IspD subfamily.</text>
</comment>
<keyword evidence="11 14" id="KW-0414">Isoprene biosynthesis</keyword>
<evidence type="ECO:0000256" key="13">
    <source>
        <dbReference type="ARBA" id="ARBA00023268"/>
    </source>
</evidence>
<dbReference type="NCBIfam" id="TIGR00453">
    <property type="entry name" value="ispD"/>
    <property type="match status" value="1"/>
</dbReference>
<evidence type="ECO:0000256" key="15">
    <source>
        <dbReference type="SAM" id="MobiDB-lite"/>
    </source>
</evidence>
<evidence type="ECO:0000256" key="12">
    <source>
        <dbReference type="ARBA" id="ARBA00023239"/>
    </source>
</evidence>
<feature type="site" description="Positions MEP for the nucleophilic attack" evidence="14">
    <location>
        <position position="240"/>
    </location>
</feature>
<feature type="binding site" evidence="14">
    <location>
        <position position="406"/>
    </location>
    <ligand>
        <name>4-CDP-2-C-methyl-D-erythritol 2-phosphate</name>
        <dbReference type="ChEBI" id="CHEBI:57919"/>
    </ligand>
</feature>
<evidence type="ECO:0000256" key="2">
    <source>
        <dbReference type="ARBA" id="ARBA00001282"/>
    </source>
</evidence>
<evidence type="ECO:0000256" key="4">
    <source>
        <dbReference type="ARBA" id="ARBA00004709"/>
    </source>
</evidence>
<dbReference type="Pfam" id="PF01128">
    <property type="entry name" value="IspD"/>
    <property type="match status" value="1"/>
</dbReference>
<comment type="cofactor">
    <cofactor evidence="3 14">
        <name>a divalent metal cation</name>
        <dbReference type="ChEBI" id="CHEBI:60240"/>
    </cofactor>
</comment>
<evidence type="ECO:0000256" key="6">
    <source>
        <dbReference type="ARBA" id="ARBA00008480"/>
    </source>
</evidence>
<dbReference type="GO" id="GO:0008685">
    <property type="term" value="F:2-C-methyl-D-erythritol 2,4-cyclodiphosphate synthase activity"/>
    <property type="evidence" value="ECO:0007669"/>
    <property type="project" value="UniProtKB-UniRule"/>
</dbReference>
<comment type="similarity">
    <text evidence="7">Belongs to the IspD/TarI cytidylyltransferase family. IspD subfamily.</text>
</comment>
<sequence length="424" mass="44206">MALNERNGMSGRDDRSAGAAPGKPGVPTVAVVVVAAGRGTRAMRPDDNTPKQFVPIAGRAVIAKTLAGFSAHPRVARTLAVIHRDDGGVFADAVAGIEGLDTPEPGGATRQISVLAGLERLARDNPPDLVLIHDGVRPFCSAAVVDRVIDALGSADGALAALPVADTMKRVDDRGRIVDTVPRTALWAAQTPQGFRFPAILEAHRRAAAAGKTELTDDAAVAEWAGLEVVVVNGDSANVKITTADDLSKADAKLTLERWLALADVRVGTGFDVHVFGPGSFVTLGGIEIPHTHGLVGHSDADVVLHALTDALLGTIGDGDIGQHFPPSDPKWRGAASSLFLEDAVRRIRERGGEIAQLDATVVCEVPRIGPHRDAMRARIAEVAGIALDRVGIKATTSEGLGFTGRREGIVAMATATVRLPLGR</sequence>
<keyword evidence="9 14" id="KW-0548">Nucleotidyltransferase</keyword>
<name>A0A1M7ZLI9_9HYPH</name>
<dbReference type="PROSITE" id="PS01350">
    <property type="entry name" value="ISPF"/>
    <property type="match status" value="1"/>
</dbReference>
<keyword evidence="8 14" id="KW-0808">Transferase</keyword>
<dbReference type="STRING" id="1123029.SAMN02745172_02338"/>
<evidence type="ECO:0000313" key="18">
    <source>
        <dbReference type="Proteomes" id="UP000186406"/>
    </source>
</evidence>
<dbReference type="NCBIfam" id="NF006899">
    <property type="entry name" value="PRK09382.1"/>
    <property type="match status" value="1"/>
</dbReference>
<feature type="site" description="Transition state stabilizer" evidence="14">
    <location>
        <position position="298"/>
    </location>
</feature>
<evidence type="ECO:0000256" key="10">
    <source>
        <dbReference type="ARBA" id="ARBA00022723"/>
    </source>
</evidence>
<evidence type="ECO:0000256" key="9">
    <source>
        <dbReference type="ARBA" id="ARBA00022695"/>
    </source>
</evidence>
<comment type="caution">
    <text evidence="14">Lacks conserved residue(s) required for the propagation of feature annotation.</text>
</comment>
<dbReference type="Proteomes" id="UP000186406">
    <property type="component" value="Unassembled WGS sequence"/>
</dbReference>
<evidence type="ECO:0000313" key="17">
    <source>
        <dbReference type="EMBL" id="SHO65692.1"/>
    </source>
</evidence>
<dbReference type="InterPro" id="IPR036571">
    <property type="entry name" value="MECDP_synthase_sf"/>
</dbReference>
<protein>
    <recommendedName>
        <fullName evidence="14">Bifunctional enzyme IspD/IspF</fullName>
    </recommendedName>
    <domain>
        <recommendedName>
            <fullName evidence="14">2-C-methyl-D-erythritol 4-phosphate cytidylyltransferase</fullName>
            <ecNumber evidence="14">2.7.7.60</ecNumber>
        </recommendedName>
        <alternativeName>
            <fullName evidence="14">4-diphosphocytidyl-2C-methyl-D-erythritol synthase</fullName>
        </alternativeName>
        <alternativeName>
            <fullName evidence="14">MEP cytidylyltransferase</fullName>
            <shortName evidence="14">MCT</shortName>
        </alternativeName>
    </domain>
    <domain>
        <recommendedName>
            <fullName evidence="14">2-C-methyl-D-erythritol 2,4-cyclodiphosphate synthase</fullName>
            <shortName evidence="14">MECDP-synthase</shortName>
            <shortName evidence="14">MECPP-synthase</shortName>
            <shortName evidence="14">MECPS</shortName>
            <ecNumber evidence="14">4.6.1.12</ecNumber>
        </recommendedName>
    </domain>
</protein>
<comment type="similarity">
    <text evidence="14">In the C-terminal section; belongs to the IspF family.</text>
</comment>
<feature type="binding site" evidence="14">
    <location>
        <begin position="298"/>
        <end position="299"/>
    </location>
    <ligand>
        <name>4-CDP-2-C-methyl-D-erythritol 2-phosphate</name>
        <dbReference type="ChEBI" id="CHEBI:57919"/>
    </ligand>
</feature>
<dbReference type="CDD" id="cd02516">
    <property type="entry name" value="CDP-ME_synthetase"/>
    <property type="match status" value="1"/>
</dbReference>
<keyword evidence="10 14" id="KW-0479">Metal-binding</keyword>